<protein>
    <recommendedName>
        <fullName evidence="5">Tetratricopeptide repeat protein</fullName>
    </recommendedName>
</protein>
<dbReference type="InterPro" id="IPR016032">
    <property type="entry name" value="Sig_transdc_resp-reg_C-effctor"/>
</dbReference>
<dbReference type="SUPFAM" id="SSF46894">
    <property type="entry name" value="C-terminal effector domain of the bipartite response regulators"/>
    <property type="match status" value="1"/>
</dbReference>
<comment type="caution">
    <text evidence="3">The sequence shown here is derived from an EMBL/GenBank/DDBJ whole genome shotgun (WGS) entry which is preliminary data.</text>
</comment>
<dbReference type="PROSITE" id="PS51257">
    <property type="entry name" value="PROKAR_LIPOPROTEIN"/>
    <property type="match status" value="1"/>
</dbReference>
<evidence type="ECO:0000313" key="4">
    <source>
        <dbReference type="Proteomes" id="UP000442105"/>
    </source>
</evidence>
<evidence type="ECO:0000313" key="3">
    <source>
        <dbReference type="EMBL" id="MQN11486.1"/>
    </source>
</evidence>
<dbReference type="EMBL" id="VZCW01000035">
    <property type="protein sequence ID" value="MQN11486.1"/>
    <property type="molecule type" value="Genomic_DNA"/>
</dbReference>
<gene>
    <name evidence="3" type="ORF">F7D95_01350</name>
</gene>
<feature type="transmembrane region" description="Helical" evidence="2">
    <location>
        <begin position="377"/>
        <end position="397"/>
    </location>
</feature>
<dbReference type="RefSeq" id="WP_153127683.1">
    <property type="nucleotide sequence ID" value="NZ_VZCW01000035.1"/>
</dbReference>
<keyword evidence="2" id="KW-0472">Membrane</keyword>
<organism evidence="3 4">
    <name type="scientific">Segatella copri</name>
    <dbReference type="NCBI Taxonomy" id="165179"/>
    <lineage>
        <taxon>Bacteria</taxon>
        <taxon>Pseudomonadati</taxon>
        <taxon>Bacteroidota</taxon>
        <taxon>Bacteroidia</taxon>
        <taxon>Bacteroidales</taxon>
        <taxon>Prevotellaceae</taxon>
        <taxon>Segatella</taxon>
    </lineage>
</organism>
<evidence type="ECO:0008006" key="5">
    <source>
        <dbReference type="Google" id="ProtNLM"/>
    </source>
</evidence>
<dbReference type="GO" id="GO:0006355">
    <property type="term" value="P:regulation of DNA-templated transcription"/>
    <property type="evidence" value="ECO:0007669"/>
    <property type="project" value="InterPro"/>
</dbReference>
<keyword evidence="2" id="KW-1133">Transmembrane helix</keyword>
<dbReference type="SUPFAM" id="SSF48452">
    <property type="entry name" value="TPR-like"/>
    <property type="match status" value="1"/>
</dbReference>
<reference evidence="4" key="1">
    <citation type="submission" date="2019-09" db="EMBL/GenBank/DDBJ databases">
        <title>Distinct polysaccharide growth profiles of human intestinal Prevotella copri isolates.</title>
        <authorList>
            <person name="Fehlner-Peach H."/>
            <person name="Magnabosco C."/>
            <person name="Raghavan V."/>
            <person name="Scher J.U."/>
            <person name="Tett A."/>
            <person name="Cox L.M."/>
            <person name="Gottsegen C."/>
            <person name="Watters A."/>
            <person name="Wiltshire- Gordon J.D."/>
            <person name="Segata N."/>
            <person name="Bonneau R."/>
            <person name="Littman D.R."/>
        </authorList>
    </citation>
    <scope>NUCLEOTIDE SEQUENCE [LARGE SCALE GENOMIC DNA]</scope>
    <source>
        <strain evidence="4">iAQ1179</strain>
    </source>
</reference>
<dbReference type="AlphaFoldDB" id="A0AA90UDA7"/>
<dbReference type="Gene3D" id="1.25.40.10">
    <property type="entry name" value="Tetratricopeptide repeat domain"/>
    <property type="match status" value="1"/>
</dbReference>
<dbReference type="Proteomes" id="UP000442105">
    <property type="component" value="Unassembled WGS sequence"/>
</dbReference>
<keyword evidence="1" id="KW-0175">Coiled coil</keyword>
<feature type="coiled-coil region" evidence="1">
    <location>
        <begin position="408"/>
        <end position="460"/>
    </location>
</feature>
<dbReference type="GO" id="GO:0003677">
    <property type="term" value="F:DNA binding"/>
    <property type="evidence" value="ECO:0007669"/>
    <property type="project" value="InterPro"/>
</dbReference>
<sequence>MKKSSFLTLLVLLILLYFGVSCTDNHIQLRKLQRIDSLMEKTPQAAYDSLCQHQMEFTQGHEQRVKMRYQLLKAKAENKLYLPMPSDSSFQDVVDYYDSKGTSNEKMEACYLMGCIFRDRKEAPKAMMWYNKAIECADTLSKKCDYVTLFSIYGQKAEVYSRQYLHREAINAYFYYSNYAARINDKENYILGFANRIPEYYALGDTLQAINLVKKCYALNNKYGFTQNAAQVLPLLIYTLLFRGQYQQAHFYMNVFETQSGLIDRDGNMLCGYEHYYKAKGMYYLGTNQISKAELYFRKLGNYGFKYEAAQGLLSLYRICQNNDSIKKYSSLCEKEMDSILNGTQANAVILANSLYNYKKLQQVVDAKKIQQERNEYIITIITLIAIFGVICLCNHYKQVRKRMKTELQKVSNNYIQTFKEMQKANEELNILQKNADILIKKKEKEIKSLQASFQIYKDKYNDLNFVEKKQALINSNIVQNFKALSVPHKRRKQPQQEDWEELFAIFQQCQPLLYENAKRNKLSEQEFRVCILSFLGMDNTEIAMLVNTTSKAVCNAKQKVNKKMYNENTASSLYANLNKK</sequence>
<keyword evidence="2" id="KW-0812">Transmembrane</keyword>
<proteinExistence type="predicted"/>
<name>A0AA90UDA7_9BACT</name>
<dbReference type="InterPro" id="IPR011990">
    <property type="entry name" value="TPR-like_helical_dom_sf"/>
</dbReference>
<accession>A0AA90UDA7</accession>
<evidence type="ECO:0000256" key="1">
    <source>
        <dbReference type="SAM" id="Coils"/>
    </source>
</evidence>
<evidence type="ECO:0000256" key="2">
    <source>
        <dbReference type="SAM" id="Phobius"/>
    </source>
</evidence>